<dbReference type="GeneID" id="6759497"/>
<proteinExistence type="predicted"/>
<dbReference type="EMBL" id="DS985279">
    <property type="protein sequence ID" value="EDV19231.1"/>
    <property type="molecule type" value="Genomic_DNA"/>
</dbReference>
<sequence>MVTVPIASGRPSQQPLQKNSLGDSDNKFIAENHRSKIAAEEHIRHKREAQTKSNCSPRTVTKIVPPPILEVNQLELTPGKPETRTYETCDFRGCSKEEIKNLTISSPRTTVEFKYQVSWIADEFKEKFAEPSSAYEIAFFITTSPCPSSSEMEDTNLA</sequence>
<evidence type="ECO:0000313" key="3">
    <source>
        <dbReference type="Proteomes" id="UP000009022"/>
    </source>
</evidence>
<accession>B3SDH2</accession>
<dbReference type="KEGG" id="tad:TRIADDRAFT_62328"/>
<dbReference type="RefSeq" id="XP_002118297.1">
    <property type="nucleotide sequence ID" value="XM_002118261.1"/>
</dbReference>
<gene>
    <name evidence="2" type="ORF">TRIADDRAFT_62328</name>
</gene>
<keyword evidence="3" id="KW-1185">Reference proteome</keyword>
<name>B3SDH2_TRIAD</name>
<protein>
    <submittedName>
        <fullName evidence="2">Uncharacterized protein</fullName>
    </submittedName>
</protein>
<organism evidence="2 3">
    <name type="scientific">Trichoplax adhaerens</name>
    <name type="common">Trichoplax reptans</name>
    <dbReference type="NCBI Taxonomy" id="10228"/>
    <lineage>
        <taxon>Eukaryota</taxon>
        <taxon>Metazoa</taxon>
        <taxon>Placozoa</taxon>
        <taxon>Uniplacotomia</taxon>
        <taxon>Trichoplacea</taxon>
        <taxon>Trichoplacidae</taxon>
        <taxon>Trichoplax</taxon>
    </lineage>
</organism>
<evidence type="ECO:0000256" key="1">
    <source>
        <dbReference type="SAM" id="MobiDB-lite"/>
    </source>
</evidence>
<feature type="compositionally biased region" description="Polar residues" evidence="1">
    <location>
        <begin position="10"/>
        <end position="23"/>
    </location>
</feature>
<feature type="region of interest" description="Disordered" evidence="1">
    <location>
        <begin position="1"/>
        <end position="61"/>
    </location>
</feature>
<reference evidence="2 3" key="1">
    <citation type="journal article" date="2008" name="Nature">
        <title>The Trichoplax genome and the nature of placozoans.</title>
        <authorList>
            <person name="Srivastava M."/>
            <person name="Begovic E."/>
            <person name="Chapman J."/>
            <person name="Putnam N.H."/>
            <person name="Hellsten U."/>
            <person name="Kawashima T."/>
            <person name="Kuo A."/>
            <person name="Mitros T."/>
            <person name="Salamov A."/>
            <person name="Carpenter M.L."/>
            <person name="Signorovitch A.Y."/>
            <person name="Moreno M.A."/>
            <person name="Kamm K."/>
            <person name="Grimwood J."/>
            <person name="Schmutz J."/>
            <person name="Shapiro H."/>
            <person name="Grigoriev I.V."/>
            <person name="Buss L.W."/>
            <person name="Schierwater B."/>
            <person name="Dellaporta S.L."/>
            <person name="Rokhsar D.S."/>
        </authorList>
    </citation>
    <scope>NUCLEOTIDE SEQUENCE [LARGE SCALE GENOMIC DNA]</scope>
    <source>
        <strain evidence="2 3">Grell-BS-1999</strain>
    </source>
</reference>
<dbReference type="InParanoid" id="B3SDH2"/>
<evidence type="ECO:0000313" key="2">
    <source>
        <dbReference type="EMBL" id="EDV19231.1"/>
    </source>
</evidence>
<feature type="compositionally biased region" description="Basic and acidic residues" evidence="1">
    <location>
        <begin position="24"/>
        <end position="43"/>
    </location>
</feature>
<dbReference type="Proteomes" id="UP000009022">
    <property type="component" value="Unassembled WGS sequence"/>
</dbReference>
<dbReference type="HOGENOM" id="CLU_1671585_0_0_1"/>
<dbReference type="CTD" id="6759497"/>
<dbReference type="AlphaFoldDB" id="B3SDH2"/>